<dbReference type="AlphaFoldDB" id="A0A2M8PG75"/>
<dbReference type="InterPro" id="IPR001451">
    <property type="entry name" value="Hexapep"/>
</dbReference>
<evidence type="ECO:0000313" key="5">
    <source>
        <dbReference type="Proteomes" id="UP000229681"/>
    </source>
</evidence>
<gene>
    <name evidence="4" type="ORF">CUN49_04890</name>
</gene>
<dbReference type="PANTHER" id="PTHR23416">
    <property type="entry name" value="SIALIC ACID SYNTHASE-RELATED"/>
    <property type="match status" value="1"/>
</dbReference>
<dbReference type="GO" id="GO:0005829">
    <property type="term" value="C:cytosol"/>
    <property type="evidence" value="ECO:0007669"/>
    <property type="project" value="TreeGrafter"/>
</dbReference>
<dbReference type="SUPFAM" id="SSF51161">
    <property type="entry name" value="Trimeric LpxA-like enzymes"/>
    <property type="match status" value="1"/>
</dbReference>
<name>A0A2M8PG75_9CHLR</name>
<dbReference type="InterPro" id="IPR051159">
    <property type="entry name" value="Hexapeptide_acetyltransf"/>
</dbReference>
<keyword evidence="3" id="KW-0677">Repeat</keyword>
<dbReference type="InterPro" id="IPR011004">
    <property type="entry name" value="Trimer_LpxA-like_sf"/>
</dbReference>
<sequence>MRVALAEGAEGRRLRFGRLARGRSAFVSWLHQARQTPWKALNELRRYAALPWARLIFALNGIAWQEGWRIYGAPIIQRHAESTIRIGRDLTVRSWYASNPLGVVRRTLLCTWARGAQLIIGNGVGMTGAVLVAQTRIEIGDQVWIGANSSIVDTDFHPLAPEARRIDPSAGKSAPILIEDEVFIGMWAIILKGVHIGRGAVIGAGAVVAQDVPARTIVAGNPARPVGQV</sequence>
<evidence type="ECO:0000313" key="4">
    <source>
        <dbReference type="EMBL" id="PJF36541.1"/>
    </source>
</evidence>
<accession>A0A2M8PG75</accession>
<organism evidence="4 5">
    <name type="scientific">Candidatus Thermofonsia Clade 1 bacterium</name>
    <dbReference type="NCBI Taxonomy" id="2364210"/>
    <lineage>
        <taxon>Bacteria</taxon>
        <taxon>Bacillati</taxon>
        <taxon>Chloroflexota</taxon>
        <taxon>Candidatus Thermofontia</taxon>
        <taxon>Candidatus Thermofonsia Clade 1</taxon>
    </lineage>
</organism>
<keyword evidence="4" id="KW-0012">Acyltransferase</keyword>
<evidence type="ECO:0000256" key="3">
    <source>
        <dbReference type="ARBA" id="ARBA00022737"/>
    </source>
</evidence>
<dbReference type="Proteomes" id="UP000229681">
    <property type="component" value="Unassembled WGS sequence"/>
</dbReference>
<evidence type="ECO:0000256" key="2">
    <source>
        <dbReference type="ARBA" id="ARBA00022679"/>
    </source>
</evidence>
<proteinExistence type="inferred from homology"/>
<dbReference type="EMBL" id="PGTM01000046">
    <property type="protein sequence ID" value="PJF36541.1"/>
    <property type="molecule type" value="Genomic_DNA"/>
</dbReference>
<reference evidence="4 5" key="1">
    <citation type="submission" date="2017-11" db="EMBL/GenBank/DDBJ databases">
        <title>Evolution of Phototrophy in the Chloroflexi Phylum Driven by Horizontal Gene Transfer.</title>
        <authorList>
            <person name="Ward L.M."/>
            <person name="Hemp J."/>
            <person name="Shih P.M."/>
            <person name="Mcglynn S.E."/>
            <person name="Fischer W."/>
        </authorList>
    </citation>
    <scope>NUCLEOTIDE SEQUENCE [LARGE SCALE GENOMIC DNA]</scope>
    <source>
        <strain evidence="4">JP3_13</strain>
    </source>
</reference>
<protein>
    <submittedName>
        <fullName evidence="4">Acyltransferase</fullName>
    </submittedName>
</protein>
<keyword evidence="2 4" id="KW-0808">Transferase</keyword>
<dbReference type="CDD" id="cd04647">
    <property type="entry name" value="LbH_MAT_like"/>
    <property type="match status" value="1"/>
</dbReference>
<dbReference type="InterPro" id="IPR018357">
    <property type="entry name" value="Hexapep_transf_CS"/>
</dbReference>
<dbReference type="GO" id="GO:0008374">
    <property type="term" value="F:O-acyltransferase activity"/>
    <property type="evidence" value="ECO:0007669"/>
    <property type="project" value="TreeGrafter"/>
</dbReference>
<evidence type="ECO:0000256" key="1">
    <source>
        <dbReference type="ARBA" id="ARBA00007274"/>
    </source>
</evidence>
<dbReference type="PANTHER" id="PTHR23416:SF23">
    <property type="entry name" value="ACETYLTRANSFERASE C18B11.09C-RELATED"/>
    <property type="match status" value="1"/>
</dbReference>
<dbReference type="Gene3D" id="2.160.10.10">
    <property type="entry name" value="Hexapeptide repeat proteins"/>
    <property type="match status" value="1"/>
</dbReference>
<dbReference type="Pfam" id="PF00132">
    <property type="entry name" value="Hexapep"/>
    <property type="match status" value="1"/>
</dbReference>
<comment type="similarity">
    <text evidence="1">Belongs to the transferase hexapeptide repeat family.</text>
</comment>
<dbReference type="PROSITE" id="PS00101">
    <property type="entry name" value="HEXAPEP_TRANSFERASES"/>
    <property type="match status" value="1"/>
</dbReference>
<comment type="caution">
    <text evidence="4">The sequence shown here is derived from an EMBL/GenBank/DDBJ whole genome shotgun (WGS) entry which is preliminary data.</text>
</comment>